<evidence type="ECO:0000313" key="6">
    <source>
        <dbReference type="Proteomes" id="UP000070544"/>
    </source>
</evidence>
<dbReference type="STRING" id="1344416.A0A139AVA8"/>
<evidence type="ECO:0000313" key="5">
    <source>
        <dbReference type="EMBL" id="KXS20671.1"/>
    </source>
</evidence>
<feature type="region of interest" description="Disordered" evidence="3">
    <location>
        <begin position="111"/>
        <end position="150"/>
    </location>
</feature>
<evidence type="ECO:0000256" key="2">
    <source>
        <dbReference type="PROSITE-ProRule" id="PRU00176"/>
    </source>
</evidence>
<dbReference type="Pfam" id="PF00076">
    <property type="entry name" value="RRM_1"/>
    <property type="match status" value="2"/>
</dbReference>
<reference evidence="5 6" key="1">
    <citation type="journal article" date="2015" name="Genome Biol. Evol.">
        <title>Phylogenomic analyses indicate that early fungi evolved digesting cell walls of algal ancestors of land plants.</title>
        <authorList>
            <person name="Chang Y."/>
            <person name="Wang S."/>
            <person name="Sekimoto S."/>
            <person name="Aerts A.L."/>
            <person name="Choi C."/>
            <person name="Clum A."/>
            <person name="LaButti K.M."/>
            <person name="Lindquist E.A."/>
            <person name="Yee Ngan C."/>
            <person name="Ohm R.A."/>
            <person name="Salamov A.A."/>
            <person name="Grigoriev I.V."/>
            <person name="Spatafora J.W."/>
            <person name="Berbee M.L."/>
        </authorList>
    </citation>
    <scope>NUCLEOTIDE SEQUENCE [LARGE SCALE GENOMIC DNA]</scope>
    <source>
        <strain evidence="5 6">JEL478</strain>
    </source>
</reference>
<dbReference type="OMA" id="DYAPERN"/>
<proteinExistence type="predicted"/>
<dbReference type="Proteomes" id="UP000070544">
    <property type="component" value="Unassembled WGS sequence"/>
</dbReference>
<gene>
    <name evidence="5" type="ORF">M427DRAFT_94427</name>
</gene>
<feature type="region of interest" description="Disordered" evidence="3">
    <location>
        <begin position="1"/>
        <end position="33"/>
    </location>
</feature>
<evidence type="ECO:0000256" key="3">
    <source>
        <dbReference type="SAM" id="MobiDB-lite"/>
    </source>
</evidence>
<feature type="domain" description="RRM" evidence="4">
    <location>
        <begin position="36"/>
        <end position="114"/>
    </location>
</feature>
<dbReference type="GO" id="GO:0003723">
    <property type="term" value="F:RNA binding"/>
    <property type="evidence" value="ECO:0007669"/>
    <property type="project" value="UniProtKB-UniRule"/>
</dbReference>
<dbReference type="SMART" id="SM00360">
    <property type="entry name" value="RRM"/>
    <property type="match status" value="2"/>
</dbReference>
<sequence length="238" mass="25499">MEEAEKPKANGNKRKADNSTDADTSKKAKVEQGASATCFVGNLSWNVDEDTLRQEFEGIGTILSVKLLTDKMTGKPKGLGFVDFSSPAEAAEAVSKLNGHEIDGRAIRVDIAQPRENNDTRGGARGGRGAARGGRGASNSREERTPNAPGKTLWLGNLSYSTNEDSLYEAFEEYGVKHVRLPTDQETGKPKGFAYVEFGSTDEASAAFGAMNGQDIGGRTVKMDYAPERNTGGFCHTI</sequence>
<dbReference type="Gene3D" id="3.30.70.330">
    <property type="match status" value="2"/>
</dbReference>
<dbReference type="InterPro" id="IPR012677">
    <property type="entry name" value="Nucleotide-bd_a/b_plait_sf"/>
</dbReference>
<organism evidence="5 6">
    <name type="scientific">Gonapodya prolifera (strain JEL478)</name>
    <name type="common">Monoblepharis prolifera</name>
    <dbReference type="NCBI Taxonomy" id="1344416"/>
    <lineage>
        <taxon>Eukaryota</taxon>
        <taxon>Fungi</taxon>
        <taxon>Fungi incertae sedis</taxon>
        <taxon>Chytridiomycota</taxon>
        <taxon>Chytridiomycota incertae sedis</taxon>
        <taxon>Monoblepharidomycetes</taxon>
        <taxon>Monoblepharidales</taxon>
        <taxon>Gonapodyaceae</taxon>
        <taxon>Gonapodya</taxon>
    </lineage>
</organism>
<keyword evidence="6" id="KW-1185">Reference proteome</keyword>
<dbReference type="EMBL" id="KQ965735">
    <property type="protein sequence ID" value="KXS20671.1"/>
    <property type="molecule type" value="Genomic_DNA"/>
</dbReference>
<protein>
    <submittedName>
        <fullName evidence="5">RNA-binding domain-containing protein</fullName>
    </submittedName>
</protein>
<dbReference type="InterPro" id="IPR000504">
    <property type="entry name" value="RRM_dom"/>
</dbReference>
<dbReference type="OrthoDB" id="439808at2759"/>
<feature type="domain" description="RRM" evidence="4">
    <location>
        <begin position="151"/>
        <end position="228"/>
    </location>
</feature>
<feature type="compositionally biased region" description="Basic and acidic residues" evidence="3">
    <location>
        <begin position="1"/>
        <end position="30"/>
    </location>
</feature>
<dbReference type="SUPFAM" id="SSF54928">
    <property type="entry name" value="RNA-binding domain, RBD"/>
    <property type="match status" value="2"/>
</dbReference>
<name>A0A139AVA8_GONPJ</name>
<feature type="compositionally biased region" description="Gly residues" evidence="3">
    <location>
        <begin position="123"/>
        <end position="136"/>
    </location>
</feature>
<evidence type="ECO:0000256" key="1">
    <source>
        <dbReference type="ARBA" id="ARBA00022884"/>
    </source>
</evidence>
<dbReference type="InterPro" id="IPR035979">
    <property type="entry name" value="RBD_domain_sf"/>
</dbReference>
<keyword evidence="1 2" id="KW-0694">RNA-binding</keyword>
<dbReference type="PROSITE" id="PS50102">
    <property type="entry name" value="RRM"/>
    <property type="match status" value="2"/>
</dbReference>
<evidence type="ECO:0000259" key="4">
    <source>
        <dbReference type="PROSITE" id="PS50102"/>
    </source>
</evidence>
<dbReference type="InterPro" id="IPR052462">
    <property type="entry name" value="SLIRP/GR-RBP-like"/>
</dbReference>
<dbReference type="AlphaFoldDB" id="A0A139AVA8"/>
<accession>A0A139AVA8</accession>
<dbReference type="PANTHER" id="PTHR48027">
    <property type="entry name" value="HETEROGENEOUS NUCLEAR RIBONUCLEOPROTEIN 87F-RELATED"/>
    <property type="match status" value="1"/>
</dbReference>